<dbReference type="RefSeq" id="XP_505477.1">
    <property type="nucleotide sequence ID" value="XM_505477.1"/>
</dbReference>
<evidence type="ECO:0000313" key="3">
    <source>
        <dbReference type="EMBL" id="RDW24535.1"/>
    </source>
</evidence>
<keyword evidence="1" id="KW-0175">Coiled coil</keyword>
<reference evidence="2 4" key="1">
    <citation type="journal article" date="2016" name="PLoS ONE">
        <title>Sequence Assembly of Yarrowia lipolytica Strain W29/CLIB89 Shows Transposable Element Diversity.</title>
        <authorList>
            <person name="Magnan C."/>
            <person name="Yu J."/>
            <person name="Chang I."/>
            <person name="Jahn E."/>
            <person name="Kanomata Y."/>
            <person name="Wu J."/>
            <person name="Zeller M."/>
            <person name="Oakes M."/>
            <person name="Baldi P."/>
            <person name="Sandmeyer S."/>
        </authorList>
    </citation>
    <scope>NUCLEOTIDE SEQUENCE [LARGE SCALE GENOMIC DNA]</scope>
    <source>
        <strain evidence="2">CLIB89</strain>
        <strain evidence="4">CLIB89(W29)</strain>
    </source>
</reference>
<proteinExistence type="predicted"/>
<evidence type="ECO:0000313" key="4">
    <source>
        <dbReference type="Proteomes" id="UP000182444"/>
    </source>
</evidence>
<gene>
    <name evidence="3" type="ORF">B0I71DRAFT_134130</name>
    <name evidence="2" type="ORF">YALI1_F21453g</name>
</gene>
<dbReference type="Proteomes" id="UP000182444">
    <property type="component" value="Chromosome 1F"/>
</dbReference>
<accession>A0A1D8NNM6</accession>
<protein>
    <submittedName>
        <fullName evidence="2">Uncharacterized protein</fullName>
    </submittedName>
</protein>
<dbReference type="KEGG" id="yli:2908616"/>
<sequence length="249" mass="27755">MIDKLLDQYIGDVSFSNVYSAEEPWSIYDEYPEIPPRVQPVENSLIGDLDNFSLSVPSEISLDAGGLEITSSVTVVTKRADRVAGGQTLYGDILGSLSGLDGYGQAGSERTHQVTLEKSTEADGLGKSVLEELSEEEKFEATKVKGEEELVQDTDKVFGAPDLAIYKKRFAYGEKLVLAELRARKKRLKQLIERISATKSKRERERTNIQLSLSPFYAWADEDEFDEELARWDGSYDDINASSGIRRGI</sequence>
<dbReference type="EMBL" id="KZ859030">
    <property type="protein sequence ID" value="RDW24535.1"/>
    <property type="molecule type" value="Genomic_DNA"/>
</dbReference>
<dbReference type="OrthoDB" id="10629000at2759"/>
<feature type="coiled-coil region" evidence="1">
    <location>
        <begin position="178"/>
        <end position="208"/>
    </location>
</feature>
<evidence type="ECO:0000313" key="2">
    <source>
        <dbReference type="EMBL" id="AOW07250.1"/>
    </source>
</evidence>
<dbReference type="GeneID" id="2908616"/>
<organism evidence="2 4">
    <name type="scientific">Yarrowia lipolytica</name>
    <name type="common">Candida lipolytica</name>
    <dbReference type="NCBI Taxonomy" id="4952"/>
    <lineage>
        <taxon>Eukaryota</taxon>
        <taxon>Fungi</taxon>
        <taxon>Dikarya</taxon>
        <taxon>Ascomycota</taxon>
        <taxon>Saccharomycotina</taxon>
        <taxon>Dipodascomycetes</taxon>
        <taxon>Dipodascales</taxon>
        <taxon>Dipodascales incertae sedis</taxon>
        <taxon>Yarrowia</taxon>
    </lineage>
</organism>
<dbReference type="Proteomes" id="UP000256601">
    <property type="component" value="Unassembled WGS sequence"/>
</dbReference>
<evidence type="ECO:0000313" key="5">
    <source>
        <dbReference type="Proteomes" id="UP000256601"/>
    </source>
</evidence>
<dbReference type="VEuPathDB" id="FungiDB:YALI1_F21453g"/>
<dbReference type="VEuPathDB" id="FungiDB:YALI0_F15961g"/>
<dbReference type="EMBL" id="CP017558">
    <property type="protein sequence ID" value="AOW07250.1"/>
    <property type="molecule type" value="Genomic_DNA"/>
</dbReference>
<dbReference type="AlphaFoldDB" id="A0A1D8NNM6"/>
<reference evidence="3 5" key="2">
    <citation type="submission" date="2018-07" db="EMBL/GenBank/DDBJ databases">
        <title>Draft Genome Assemblies for Five Robust Yarrowia lipolytica Strains Exhibiting High Lipid Production and Pentose Sugar Utilization and Sugar Alcohol Secretion from Undetoxified Lignocellulosic Biomass Hydrolysates.</title>
        <authorList>
            <consortium name="DOE Joint Genome Institute"/>
            <person name="Walker C."/>
            <person name="Ryu S."/>
            <person name="Na H."/>
            <person name="Zane M."/>
            <person name="LaButti K."/>
            <person name="Lipzen A."/>
            <person name="Haridas S."/>
            <person name="Barry K."/>
            <person name="Grigoriev I.V."/>
            <person name="Quarterman J."/>
            <person name="Slininger P."/>
            <person name="Dien B."/>
            <person name="Trinh C.T."/>
        </authorList>
    </citation>
    <scope>NUCLEOTIDE SEQUENCE [LARGE SCALE GENOMIC DNA]</scope>
    <source>
        <strain evidence="3 5">YB392</strain>
    </source>
</reference>
<evidence type="ECO:0000256" key="1">
    <source>
        <dbReference type="SAM" id="Coils"/>
    </source>
</evidence>
<name>A0A1D8NNM6_YARLL</name>